<dbReference type="InterPro" id="IPR042197">
    <property type="entry name" value="Apaf_helical"/>
</dbReference>
<feature type="domain" description="NB-ARC" evidence="1">
    <location>
        <begin position="2"/>
        <end position="147"/>
    </location>
</feature>
<dbReference type="Gene3D" id="1.25.40.10">
    <property type="entry name" value="Tetratricopeptide repeat domain"/>
    <property type="match status" value="1"/>
</dbReference>
<dbReference type="Pfam" id="PF00931">
    <property type="entry name" value="NB-ARC"/>
    <property type="match status" value="1"/>
</dbReference>
<reference evidence="3" key="1">
    <citation type="submission" date="2023-07" db="EMBL/GenBank/DDBJ databases">
        <title>30 novel species of actinomycetes from the DSMZ collection.</title>
        <authorList>
            <person name="Nouioui I."/>
        </authorList>
    </citation>
    <scope>NUCLEOTIDE SEQUENCE [LARGE SCALE GENOMIC DNA]</scope>
    <source>
        <strain evidence="3">DSM 45055</strain>
    </source>
</reference>
<accession>A0ABU2L102</accession>
<dbReference type="InterPro" id="IPR019734">
    <property type="entry name" value="TPR_rpt"/>
</dbReference>
<dbReference type="InterPro" id="IPR002182">
    <property type="entry name" value="NB-ARC"/>
</dbReference>
<dbReference type="PANTHER" id="PTHR47691">
    <property type="entry name" value="REGULATOR-RELATED"/>
    <property type="match status" value="1"/>
</dbReference>
<dbReference type="EMBL" id="JAVREK010000034">
    <property type="protein sequence ID" value="MDT0305023.1"/>
    <property type="molecule type" value="Genomic_DNA"/>
</dbReference>
<dbReference type="InterPro" id="IPR027417">
    <property type="entry name" value="P-loop_NTPase"/>
</dbReference>
<proteinExistence type="predicted"/>
<dbReference type="SUPFAM" id="SSF52540">
    <property type="entry name" value="P-loop containing nucleoside triphosphate hydrolases"/>
    <property type="match status" value="1"/>
</dbReference>
<name>A0ABU2L102_9ACTN</name>
<dbReference type="RefSeq" id="WP_311547539.1">
    <property type="nucleotide sequence ID" value="NZ_JAVREK010000034.1"/>
</dbReference>
<evidence type="ECO:0000313" key="3">
    <source>
        <dbReference type="Proteomes" id="UP001183226"/>
    </source>
</evidence>
<comment type="caution">
    <text evidence="2">The sequence shown here is derived from an EMBL/GenBank/DDBJ whole genome shotgun (WGS) entry which is preliminary data.</text>
</comment>
<evidence type="ECO:0000313" key="2">
    <source>
        <dbReference type="EMBL" id="MDT0305023.1"/>
    </source>
</evidence>
<dbReference type="SMART" id="SM00028">
    <property type="entry name" value="TPR"/>
    <property type="match status" value="3"/>
</dbReference>
<sequence length="642" mass="69280">MIDGAPGVGKTALALHWAHRVRSHYPDGDLYVNMRSHGPGPRLDALAALGALLQALGVPADGIPLDLDSRAALYRTLLDRKRVLVLIDDAVSPAQVRPLLPGSPSCRVLITSRSTLAGLVTREGARRMDLSTLTAEESLALLRANLGDARMDAEPEAALALVSHCAHLPLALRVLAELLSSRPGSALNDVAAELAAEHERLDTLITPEDELSDIRAVFAASYTALPTESARLFRSLGAHPGPDFSVAACAAGASLSLRRARTIVDGLARANLVQRTGHERYRIHDLLRAYATERLDDEEPVGEADTVLGRVTRWYLRTATNAVLAWAPAFRPVEIPGEDSSVDAANFDEPAAALSWFEQERPNLVRAVQAAFDRGMHDLAWRIPANTSGLFEIHRHWHEWRGIQQVGLESARILGHSEGQARNHLACATVNLLLDDAEAALEHYTAAQDFAREAGSPWIEGFALRRLGALRWERDGDTEGLDLIDRAIAAFRAAHDRRGEGMALLSLAEYERSIDRTDAALEHCRTAISLFAETGEPLSGAYGRSSLARVLTDTGSHTDAVGAYAEALEVFRSLEDRDSEAAALTGMGRAYATLGDNGKARHHLGAALDILRSFEDPRAADVETAIGRLGAPEDTGETGDTL</sequence>
<dbReference type="Pfam" id="PF13424">
    <property type="entry name" value="TPR_12"/>
    <property type="match status" value="1"/>
</dbReference>
<protein>
    <submittedName>
        <fullName evidence="2">NB-ARC domain-containing protein</fullName>
    </submittedName>
</protein>
<keyword evidence="3" id="KW-1185">Reference proteome</keyword>
<dbReference type="InterPro" id="IPR011990">
    <property type="entry name" value="TPR-like_helical_dom_sf"/>
</dbReference>
<organism evidence="2 3">
    <name type="scientific">Streptomonospora wellingtoniae</name>
    <dbReference type="NCBI Taxonomy" id="3075544"/>
    <lineage>
        <taxon>Bacteria</taxon>
        <taxon>Bacillati</taxon>
        <taxon>Actinomycetota</taxon>
        <taxon>Actinomycetes</taxon>
        <taxon>Streptosporangiales</taxon>
        <taxon>Nocardiopsidaceae</taxon>
        <taxon>Streptomonospora</taxon>
    </lineage>
</organism>
<dbReference type="SUPFAM" id="SSF48452">
    <property type="entry name" value="TPR-like"/>
    <property type="match status" value="1"/>
</dbReference>
<dbReference type="Gene3D" id="1.10.8.430">
    <property type="entry name" value="Helical domain of apoptotic protease-activating factors"/>
    <property type="match status" value="1"/>
</dbReference>
<evidence type="ECO:0000259" key="1">
    <source>
        <dbReference type="Pfam" id="PF00931"/>
    </source>
</evidence>
<dbReference type="Proteomes" id="UP001183226">
    <property type="component" value="Unassembled WGS sequence"/>
</dbReference>
<gene>
    <name evidence="2" type="ORF">RM446_23115</name>
</gene>
<dbReference type="PANTHER" id="PTHR47691:SF3">
    <property type="entry name" value="HTH-TYPE TRANSCRIPTIONAL REGULATOR RV0890C-RELATED"/>
    <property type="match status" value="1"/>
</dbReference>
<dbReference type="Gene3D" id="3.40.50.300">
    <property type="entry name" value="P-loop containing nucleotide triphosphate hydrolases"/>
    <property type="match status" value="1"/>
</dbReference>